<organism evidence="10 11">
    <name type="scientific">Dethiobacter alkaliphilus AHT 1</name>
    <dbReference type="NCBI Taxonomy" id="555088"/>
    <lineage>
        <taxon>Bacteria</taxon>
        <taxon>Bacillati</taxon>
        <taxon>Bacillota</taxon>
        <taxon>Dethiobacteria</taxon>
        <taxon>Dethiobacterales</taxon>
        <taxon>Dethiobacteraceae</taxon>
        <taxon>Dethiobacter</taxon>
    </lineage>
</organism>
<dbReference type="Gene3D" id="3.90.550.10">
    <property type="entry name" value="Spore Coat Polysaccharide Biosynthesis Protein SpsA, Chain A"/>
    <property type="match status" value="1"/>
</dbReference>
<dbReference type="GO" id="GO:0061603">
    <property type="term" value="F:molybdenum cofactor guanylyltransferase activity"/>
    <property type="evidence" value="ECO:0007669"/>
    <property type="project" value="UniProtKB-EC"/>
</dbReference>
<evidence type="ECO:0000256" key="5">
    <source>
        <dbReference type="ARBA" id="ARBA00022842"/>
    </source>
</evidence>
<keyword evidence="4 8" id="KW-0547">Nucleotide-binding</keyword>
<feature type="binding site" evidence="8">
    <location>
        <position position="23"/>
    </location>
    <ligand>
        <name>GTP</name>
        <dbReference type="ChEBI" id="CHEBI:37565"/>
    </ligand>
</feature>
<keyword evidence="11" id="KW-1185">Reference proteome</keyword>
<evidence type="ECO:0000256" key="6">
    <source>
        <dbReference type="ARBA" id="ARBA00023134"/>
    </source>
</evidence>
<evidence type="ECO:0000259" key="9">
    <source>
        <dbReference type="Pfam" id="PF12804"/>
    </source>
</evidence>
<evidence type="ECO:0000256" key="3">
    <source>
        <dbReference type="ARBA" id="ARBA00022723"/>
    </source>
</evidence>
<proteinExistence type="inferred from homology"/>
<keyword evidence="3 8" id="KW-0479">Metal-binding</keyword>
<comment type="catalytic activity">
    <reaction evidence="8">
        <text>Mo-molybdopterin + GTP + H(+) = Mo-molybdopterin guanine dinucleotide + diphosphate</text>
        <dbReference type="Rhea" id="RHEA:34243"/>
        <dbReference type="ChEBI" id="CHEBI:15378"/>
        <dbReference type="ChEBI" id="CHEBI:33019"/>
        <dbReference type="ChEBI" id="CHEBI:37565"/>
        <dbReference type="ChEBI" id="CHEBI:71302"/>
        <dbReference type="ChEBI" id="CHEBI:71310"/>
        <dbReference type="EC" id="2.7.7.77"/>
    </reaction>
</comment>
<comment type="domain">
    <text evidence="8">The N-terminal domain determines nucleotide recognition and specific binding, while the C-terminal domain determines the specific binding to the target protein.</text>
</comment>
<evidence type="ECO:0000256" key="8">
    <source>
        <dbReference type="HAMAP-Rule" id="MF_00316"/>
    </source>
</evidence>
<dbReference type="InterPro" id="IPR013482">
    <property type="entry name" value="Molybde_CF_guanTrfase"/>
</dbReference>
<dbReference type="GO" id="GO:0005737">
    <property type="term" value="C:cytoplasm"/>
    <property type="evidence" value="ECO:0007669"/>
    <property type="project" value="UniProtKB-SubCell"/>
</dbReference>
<dbReference type="PANTHER" id="PTHR19136:SF81">
    <property type="entry name" value="MOLYBDENUM COFACTOR GUANYLYLTRANSFERASE"/>
    <property type="match status" value="1"/>
</dbReference>
<dbReference type="SUPFAM" id="SSF53448">
    <property type="entry name" value="Nucleotide-diphospho-sugar transferases"/>
    <property type="match status" value="1"/>
</dbReference>
<dbReference type="EMBL" id="ACJM01000014">
    <property type="protein sequence ID" value="EEG76643.1"/>
    <property type="molecule type" value="Genomic_DNA"/>
</dbReference>
<dbReference type="Pfam" id="PF12804">
    <property type="entry name" value="NTP_transf_3"/>
    <property type="match status" value="1"/>
</dbReference>
<evidence type="ECO:0000256" key="4">
    <source>
        <dbReference type="ARBA" id="ARBA00022741"/>
    </source>
</evidence>
<dbReference type="GO" id="GO:0046872">
    <property type="term" value="F:metal ion binding"/>
    <property type="evidence" value="ECO:0007669"/>
    <property type="project" value="UniProtKB-KW"/>
</dbReference>
<dbReference type="RefSeq" id="WP_008517889.1">
    <property type="nucleotide sequence ID" value="NZ_ACJM01000014.1"/>
</dbReference>
<evidence type="ECO:0000256" key="7">
    <source>
        <dbReference type="ARBA" id="ARBA00023150"/>
    </source>
</evidence>
<gene>
    <name evidence="8" type="primary">mobA</name>
    <name evidence="10" type="ORF">DealDRAFT_2469</name>
</gene>
<feature type="binding site" evidence="8">
    <location>
        <begin position="11"/>
        <end position="13"/>
    </location>
    <ligand>
        <name>GTP</name>
        <dbReference type="ChEBI" id="CHEBI:37565"/>
    </ligand>
</feature>
<keyword evidence="1 8" id="KW-0963">Cytoplasm</keyword>
<feature type="domain" description="MobA-like NTP transferase" evidence="9">
    <location>
        <begin position="8"/>
        <end position="152"/>
    </location>
</feature>
<dbReference type="GO" id="GO:1902758">
    <property type="term" value="P:bis(molybdopterin guanine dinucleotide)molybdenum biosynthetic process"/>
    <property type="evidence" value="ECO:0007669"/>
    <property type="project" value="TreeGrafter"/>
</dbReference>
<evidence type="ECO:0000256" key="1">
    <source>
        <dbReference type="ARBA" id="ARBA00022490"/>
    </source>
</evidence>
<evidence type="ECO:0000313" key="11">
    <source>
        <dbReference type="Proteomes" id="UP000006443"/>
    </source>
</evidence>
<dbReference type="PANTHER" id="PTHR19136">
    <property type="entry name" value="MOLYBDENUM COFACTOR GUANYLYLTRANSFERASE"/>
    <property type="match status" value="1"/>
</dbReference>
<feature type="binding site" evidence="8">
    <location>
        <position position="99"/>
    </location>
    <ligand>
        <name>GTP</name>
        <dbReference type="ChEBI" id="CHEBI:37565"/>
    </ligand>
</feature>
<dbReference type="OrthoDB" id="9786803at2"/>
<dbReference type="STRING" id="555088.DealDRAFT_2469"/>
<keyword evidence="7 8" id="KW-0501">Molybdenum cofactor biosynthesis</keyword>
<keyword evidence="6 8" id="KW-0342">GTP-binding</keyword>
<dbReference type="HAMAP" id="MF_00316">
    <property type="entry name" value="MobA"/>
    <property type="match status" value="1"/>
</dbReference>
<accession>C0GJ10</accession>
<comment type="cofactor">
    <cofactor evidence="8">
        <name>Mg(2+)</name>
        <dbReference type="ChEBI" id="CHEBI:18420"/>
    </cofactor>
</comment>
<dbReference type="GO" id="GO:0005525">
    <property type="term" value="F:GTP binding"/>
    <property type="evidence" value="ECO:0007669"/>
    <property type="project" value="UniProtKB-UniRule"/>
</dbReference>
<comment type="caution">
    <text evidence="8">Lacks conserved residue(s) required for the propagation of feature annotation.</text>
</comment>
<name>C0GJ10_DETAL</name>
<dbReference type="InterPro" id="IPR025877">
    <property type="entry name" value="MobA-like_NTP_Trfase"/>
</dbReference>
<keyword evidence="10" id="KW-0548">Nucleotidyltransferase</keyword>
<evidence type="ECO:0000313" key="10">
    <source>
        <dbReference type="EMBL" id="EEG76643.1"/>
    </source>
</evidence>
<dbReference type="Proteomes" id="UP000006443">
    <property type="component" value="Unassembled WGS sequence"/>
</dbReference>
<keyword evidence="2 8" id="KW-0808">Transferase</keyword>
<protein>
    <recommendedName>
        <fullName evidence="8">Probable molybdenum cofactor guanylyltransferase</fullName>
        <shortName evidence="8">MoCo guanylyltransferase</shortName>
        <ecNumber evidence="8">2.7.7.77</ecNumber>
    </recommendedName>
    <alternativeName>
        <fullName evidence="8">GTP:molybdopterin guanylyltransferase</fullName>
    </alternativeName>
    <alternativeName>
        <fullName evidence="8">Mo-MPT guanylyltransferase</fullName>
    </alternativeName>
    <alternativeName>
        <fullName evidence="8">Molybdopterin guanylyltransferase</fullName>
    </alternativeName>
    <alternativeName>
        <fullName evidence="8">Molybdopterin-guanine dinucleotide synthase</fullName>
        <shortName evidence="8">MGD synthase</shortName>
    </alternativeName>
</protein>
<comment type="caution">
    <text evidence="10">The sequence shown here is derived from an EMBL/GenBank/DDBJ whole genome shotgun (WGS) entry which is preliminary data.</text>
</comment>
<comment type="subcellular location">
    <subcellularLocation>
        <location evidence="8">Cytoplasm</location>
    </subcellularLocation>
</comment>
<feature type="binding site" evidence="8">
    <location>
        <position position="99"/>
    </location>
    <ligand>
        <name>Mg(2+)</name>
        <dbReference type="ChEBI" id="CHEBI:18420"/>
    </ligand>
</feature>
<comment type="similarity">
    <text evidence="8">Belongs to the MobA family.</text>
</comment>
<dbReference type="CDD" id="cd02503">
    <property type="entry name" value="MobA"/>
    <property type="match status" value="1"/>
</dbReference>
<comment type="function">
    <text evidence="8">Transfers a GMP moiety from GTP to Mo-molybdopterin (Mo-MPT) cofactor (Moco or molybdenum cofactor) to form Mo-molybdopterin guanine dinucleotide (Mo-MGD) cofactor.</text>
</comment>
<evidence type="ECO:0000256" key="2">
    <source>
        <dbReference type="ARBA" id="ARBA00022679"/>
    </source>
</evidence>
<dbReference type="AlphaFoldDB" id="C0GJ10"/>
<dbReference type="EC" id="2.7.7.77" evidence="8"/>
<reference evidence="10 11" key="1">
    <citation type="submission" date="2009-02" db="EMBL/GenBank/DDBJ databases">
        <title>Sequencing of the draft genome and assembly of Dethiobacter alkaliphilus AHT 1.</title>
        <authorList>
            <consortium name="US DOE Joint Genome Institute (JGI-PGF)"/>
            <person name="Lucas S."/>
            <person name="Copeland A."/>
            <person name="Lapidus A."/>
            <person name="Glavina del Rio T."/>
            <person name="Dalin E."/>
            <person name="Tice H."/>
            <person name="Bruce D."/>
            <person name="Goodwin L."/>
            <person name="Pitluck S."/>
            <person name="Larimer F."/>
            <person name="Land M.L."/>
            <person name="Hauser L."/>
            <person name="Muyzer G."/>
        </authorList>
    </citation>
    <scope>NUCLEOTIDE SEQUENCE [LARGE SCALE GENOMIC DNA]</scope>
    <source>
        <strain evidence="10 11">AHT 1</strain>
    </source>
</reference>
<dbReference type="eggNOG" id="COG0746">
    <property type="taxonomic scope" value="Bacteria"/>
</dbReference>
<keyword evidence="5 8" id="KW-0460">Magnesium</keyword>
<feature type="binding site" evidence="8">
    <location>
        <position position="68"/>
    </location>
    <ligand>
        <name>GTP</name>
        <dbReference type="ChEBI" id="CHEBI:37565"/>
    </ligand>
</feature>
<dbReference type="InterPro" id="IPR029044">
    <property type="entry name" value="Nucleotide-diphossugar_trans"/>
</dbReference>
<sequence>MNPAKMSAVILAGGKSSRMGRDKLFLPLGGKPLISHVLDTLQGLFAECILVTDRPQSFSGFAVRVTEDLIRRPEKNSLAGIHAGLSMACHDYVLAVAGDMPFISRDVLLYLCSRGSDEDVVIFRDGPHFQPLCAIYHKNCLPHIEDMLNKGHYKVADFFPSVRVREVDVSSLQSLDPGRISFFNVNAPEDYEKARALIAGNDNLDEGGKR</sequence>